<organism evidence="1 2">
    <name type="scientific">Desulforapulum autotrophicum (strain ATCC 43914 / DSM 3382 / VKM B-1955 / HRM2)</name>
    <name type="common">Desulfobacterium autotrophicum</name>
    <dbReference type="NCBI Taxonomy" id="177437"/>
    <lineage>
        <taxon>Bacteria</taxon>
        <taxon>Pseudomonadati</taxon>
        <taxon>Thermodesulfobacteriota</taxon>
        <taxon>Desulfobacteria</taxon>
        <taxon>Desulfobacterales</taxon>
        <taxon>Desulfobacteraceae</taxon>
        <taxon>Desulforapulum</taxon>
    </lineage>
</organism>
<dbReference type="KEGG" id="dat:HRM2_27430"/>
<keyword evidence="2" id="KW-1185">Reference proteome</keyword>
<proteinExistence type="predicted"/>
<protein>
    <submittedName>
        <fullName evidence="1">Uncharacterized protein</fullName>
    </submittedName>
</protein>
<name>C0QI99_DESAH</name>
<dbReference type="STRING" id="177437.HRM2_27430"/>
<dbReference type="EMBL" id="CP001087">
    <property type="protein sequence ID" value="ACN15835.1"/>
    <property type="molecule type" value="Genomic_DNA"/>
</dbReference>
<dbReference type="AlphaFoldDB" id="C0QI99"/>
<evidence type="ECO:0000313" key="2">
    <source>
        <dbReference type="Proteomes" id="UP000000442"/>
    </source>
</evidence>
<accession>C0QI99</accession>
<dbReference type="HOGENOM" id="CLU_3098071_0_0_7"/>
<reference evidence="1 2" key="1">
    <citation type="journal article" date="2009" name="Environ. Microbiol.">
        <title>Genome sequence of Desulfobacterium autotrophicum HRM2, a marine sulfate reducer oxidizing organic carbon completely to carbon dioxide.</title>
        <authorList>
            <person name="Strittmatter A.W."/>
            <person name="Liesegang H."/>
            <person name="Rabus R."/>
            <person name="Decker I."/>
            <person name="Amann J."/>
            <person name="Andres S."/>
            <person name="Henne A."/>
            <person name="Fricke W.F."/>
            <person name="Martinez-Arias R."/>
            <person name="Bartels D."/>
            <person name="Goesmann A."/>
            <person name="Krause L."/>
            <person name="Puehler A."/>
            <person name="Klenk H.P."/>
            <person name="Richter M."/>
            <person name="Schuler M."/>
            <person name="Gloeckner F.O."/>
            <person name="Meyerdierks A."/>
            <person name="Gottschalk G."/>
            <person name="Amann R."/>
        </authorList>
    </citation>
    <scope>NUCLEOTIDE SEQUENCE [LARGE SCALE GENOMIC DNA]</scope>
    <source>
        <strain evidence="2">ATCC 43914 / DSM 3382 / HRM2</strain>
    </source>
</reference>
<evidence type="ECO:0000313" key="1">
    <source>
        <dbReference type="EMBL" id="ACN15835.1"/>
    </source>
</evidence>
<sequence length="51" mass="5958">MIPESCKRQLDRYARRRACGYSHPAAQQIRPNSSPYLSIPFLSRYFGIQAR</sequence>
<gene>
    <name evidence="1" type="ordered locus">HRM2_27430</name>
</gene>
<dbReference type="Proteomes" id="UP000000442">
    <property type="component" value="Chromosome"/>
</dbReference>